<dbReference type="Pfam" id="PF00892">
    <property type="entry name" value="EamA"/>
    <property type="match status" value="1"/>
</dbReference>
<dbReference type="GO" id="GO:0005886">
    <property type="term" value="C:plasma membrane"/>
    <property type="evidence" value="ECO:0007669"/>
    <property type="project" value="UniProtKB-SubCell"/>
</dbReference>
<evidence type="ECO:0000256" key="8">
    <source>
        <dbReference type="ARBA" id="ARBA00022985"/>
    </source>
</evidence>
<evidence type="ECO:0000256" key="3">
    <source>
        <dbReference type="ARBA" id="ARBA00022475"/>
    </source>
</evidence>
<evidence type="ECO:0000256" key="6">
    <source>
        <dbReference type="ARBA" id="ARBA00022556"/>
    </source>
</evidence>
<feature type="transmembrane region" description="Helical" evidence="12">
    <location>
        <begin position="95"/>
        <end position="113"/>
    </location>
</feature>
<keyword evidence="9 12" id="KW-1133">Transmembrane helix</keyword>
<name>A0A1X7L4Y3_9BACL</name>
<proteinExistence type="inferred from homology"/>
<evidence type="ECO:0000256" key="5">
    <source>
        <dbReference type="ARBA" id="ARBA00022519"/>
    </source>
</evidence>
<feature type="domain" description="EamA" evidence="13">
    <location>
        <begin position="12"/>
        <end position="112"/>
    </location>
</feature>
<dbReference type="OrthoDB" id="513492at2"/>
<keyword evidence="11 12" id="KW-0472">Membrane</keyword>
<keyword evidence="5" id="KW-0997">Cell inner membrane</keyword>
<evidence type="ECO:0000256" key="9">
    <source>
        <dbReference type="ARBA" id="ARBA00022989"/>
    </source>
</evidence>
<dbReference type="EMBL" id="FXAZ01000004">
    <property type="protein sequence ID" value="SMG48687.1"/>
    <property type="molecule type" value="Genomic_DNA"/>
</dbReference>
<dbReference type="STRING" id="1852522.SAMN06295960_2977"/>
<evidence type="ECO:0000313" key="14">
    <source>
        <dbReference type="EMBL" id="SMG48687.1"/>
    </source>
</evidence>
<reference evidence="14 15" key="1">
    <citation type="submission" date="2017-04" db="EMBL/GenBank/DDBJ databases">
        <authorList>
            <person name="Afonso C.L."/>
            <person name="Miller P.J."/>
            <person name="Scott M.A."/>
            <person name="Spackman E."/>
            <person name="Goraichik I."/>
            <person name="Dimitrov K.M."/>
            <person name="Suarez D.L."/>
            <person name="Swayne D.E."/>
        </authorList>
    </citation>
    <scope>NUCLEOTIDE SEQUENCE [LARGE SCALE GENOMIC DNA]</scope>
    <source>
        <strain evidence="14 15">11</strain>
    </source>
</reference>
<dbReference type="PANTHER" id="PTHR30561:SF9">
    <property type="entry name" value="4-AMINO-4-DEOXY-L-ARABINOSE-PHOSPHOUNDECAPRENOL FLIPPASE SUBUNIT ARNF-RELATED"/>
    <property type="match status" value="1"/>
</dbReference>
<dbReference type="InterPro" id="IPR037185">
    <property type="entry name" value="EmrE-like"/>
</dbReference>
<dbReference type="Proteomes" id="UP000193834">
    <property type="component" value="Unassembled WGS sequence"/>
</dbReference>
<keyword evidence="7 12" id="KW-0812">Transmembrane</keyword>
<dbReference type="RefSeq" id="WP_085495318.1">
    <property type="nucleotide sequence ID" value="NZ_FXAZ01000004.1"/>
</dbReference>
<dbReference type="AlphaFoldDB" id="A0A1X7L4Y3"/>
<keyword evidence="8" id="KW-0448">Lipopolysaccharide biosynthesis</keyword>
<feature type="transmembrane region" description="Helical" evidence="12">
    <location>
        <begin position="69"/>
        <end position="89"/>
    </location>
</feature>
<evidence type="ECO:0000256" key="2">
    <source>
        <dbReference type="ARBA" id="ARBA00007362"/>
    </source>
</evidence>
<keyword evidence="10" id="KW-0443">Lipid metabolism</keyword>
<keyword evidence="6" id="KW-0441">Lipid A biosynthesis</keyword>
<evidence type="ECO:0000256" key="7">
    <source>
        <dbReference type="ARBA" id="ARBA00022692"/>
    </source>
</evidence>
<keyword evidence="3" id="KW-1003">Cell membrane</keyword>
<evidence type="ECO:0000313" key="15">
    <source>
        <dbReference type="Proteomes" id="UP000193834"/>
    </source>
</evidence>
<dbReference type="Gene3D" id="1.10.3730.20">
    <property type="match status" value="1"/>
</dbReference>
<dbReference type="GO" id="GO:0009103">
    <property type="term" value="P:lipopolysaccharide biosynthetic process"/>
    <property type="evidence" value="ECO:0007669"/>
    <property type="project" value="UniProtKB-KW"/>
</dbReference>
<evidence type="ECO:0000259" key="13">
    <source>
        <dbReference type="Pfam" id="PF00892"/>
    </source>
</evidence>
<accession>A0A1X7L4Y3</accession>
<dbReference type="InterPro" id="IPR000390">
    <property type="entry name" value="Small_drug/metabolite_transptr"/>
</dbReference>
<organism evidence="14 15">
    <name type="scientific">Paenibacillus aquistagni</name>
    <dbReference type="NCBI Taxonomy" id="1852522"/>
    <lineage>
        <taxon>Bacteria</taxon>
        <taxon>Bacillati</taxon>
        <taxon>Bacillota</taxon>
        <taxon>Bacilli</taxon>
        <taxon>Bacillales</taxon>
        <taxon>Paenibacillaceae</taxon>
        <taxon>Paenibacillus</taxon>
    </lineage>
</organism>
<evidence type="ECO:0000256" key="4">
    <source>
        <dbReference type="ARBA" id="ARBA00022516"/>
    </source>
</evidence>
<dbReference type="GO" id="GO:0022857">
    <property type="term" value="F:transmembrane transporter activity"/>
    <property type="evidence" value="ECO:0007669"/>
    <property type="project" value="InterPro"/>
</dbReference>
<evidence type="ECO:0000256" key="11">
    <source>
        <dbReference type="ARBA" id="ARBA00023136"/>
    </source>
</evidence>
<evidence type="ECO:0000256" key="12">
    <source>
        <dbReference type="SAM" id="Phobius"/>
    </source>
</evidence>
<keyword evidence="4" id="KW-0444">Lipid biosynthesis</keyword>
<dbReference type="PANTHER" id="PTHR30561">
    <property type="entry name" value="SMR FAMILY PROTON-DEPENDENT DRUG EFFLUX TRANSPORTER SUGE"/>
    <property type="match status" value="1"/>
</dbReference>
<dbReference type="SUPFAM" id="SSF103481">
    <property type="entry name" value="Multidrug resistance efflux transporter EmrE"/>
    <property type="match status" value="1"/>
</dbReference>
<evidence type="ECO:0000256" key="1">
    <source>
        <dbReference type="ARBA" id="ARBA00004651"/>
    </source>
</evidence>
<feature type="transmembrane region" description="Helical" evidence="12">
    <location>
        <begin position="35"/>
        <end position="62"/>
    </location>
</feature>
<comment type="subcellular location">
    <subcellularLocation>
        <location evidence="1">Cell membrane</location>
        <topology evidence="1">Multi-pass membrane protein</topology>
    </subcellularLocation>
</comment>
<sequence>MVYGLLLLNILFLVAGQIVWKMGLAQQGGLQLHNLLSVLFSPLILLGIAFYGIATVLWLFVLSRLPLSIAYPLQSLAYVFGLLAALYLFGEVIPVNRWLGAGIIILGVMVITLK</sequence>
<evidence type="ECO:0000256" key="10">
    <source>
        <dbReference type="ARBA" id="ARBA00023098"/>
    </source>
</evidence>
<dbReference type="InterPro" id="IPR000620">
    <property type="entry name" value="EamA_dom"/>
</dbReference>
<keyword evidence="15" id="KW-1185">Reference proteome</keyword>
<comment type="similarity">
    <text evidence="2">Belongs to the EamA transporter family.</text>
</comment>
<gene>
    <name evidence="14" type="ORF">SAMN06295960_2977</name>
</gene>
<protein>
    <submittedName>
        <fullName evidence="14">EamA-like transporter family protein</fullName>
    </submittedName>
</protein>